<organism evidence="2 3">
    <name type="scientific">Cladophialophora carrionii</name>
    <dbReference type="NCBI Taxonomy" id="86049"/>
    <lineage>
        <taxon>Eukaryota</taxon>
        <taxon>Fungi</taxon>
        <taxon>Dikarya</taxon>
        <taxon>Ascomycota</taxon>
        <taxon>Pezizomycotina</taxon>
        <taxon>Eurotiomycetes</taxon>
        <taxon>Chaetothyriomycetidae</taxon>
        <taxon>Chaetothyriales</taxon>
        <taxon>Herpotrichiellaceae</taxon>
        <taxon>Cladophialophora</taxon>
    </lineage>
</organism>
<dbReference type="STRING" id="86049.A0A1C1CQZ6"/>
<keyword evidence="3" id="KW-1185">Reference proteome</keyword>
<comment type="caution">
    <text evidence="2">The sequence shown here is derived from an EMBL/GenBank/DDBJ whole genome shotgun (WGS) entry which is preliminary data.</text>
</comment>
<dbReference type="EMBL" id="LGRB01000009">
    <property type="protein sequence ID" value="OCT50908.1"/>
    <property type="molecule type" value="Genomic_DNA"/>
</dbReference>
<dbReference type="VEuPathDB" id="FungiDB:CLCR_08008"/>
<evidence type="ECO:0000256" key="1">
    <source>
        <dbReference type="SAM" id="MobiDB-lite"/>
    </source>
</evidence>
<reference evidence="3" key="1">
    <citation type="submission" date="2015-07" db="EMBL/GenBank/DDBJ databases">
        <authorList>
            <person name="Teixeira M.M."/>
            <person name="Souza R.C."/>
            <person name="Almeida L.G."/>
            <person name="Vicente V.A."/>
            <person name="de Hoog S."/>
            <person name="Bocca A.L."/>
            <person name="de Almeida S.R."/>
            <person name="Vasconcelos A.T."/>
            <person name="Felipe M.S."/>
        </authorList>
    </citation>
    <scope>NUCLEOTIDE SEQUENCE [LARGE SCALE GENOMIC DNA]</scope>
    <source>
        <strain evidence="3">KSF</strain>
    </source>
</reference>
<dbReference type="Proteomes" id="UP000094526">
    <property type="component" value="Unassembled WGS sequence"/>
</dbReference>
<gene>
    <name evidence="2" type="ORF">CLCR_08008</name>
</gene>
<evidence type="ECO:0000313" key="3">
    <source>
        <dbReference type="Proteomes" id="UP000094526"/>
    </source>
</evidence>
<protein>
    <submittedName>
        <fullName evidence="2">Uncharacterized protein</fullName>
    </submittedName>
</protein>
<sequence>MKKLVHRFKKREPRKPDTKRGADGKILQDPALREPHECGSPNKALEAAEAGAIGTYSGFDDWLSSFTPAAPTAAELPDERVHDTSKYQPARQPEVTIEYTSQVLLDDLITIILDGVRKPNYPGDFIARLLIPIYFTLQQLNDLLLDNGFAPVLAAQRQGCDGFSGQGLHGHWAAMVVNGLSCYSRKHGLRINAAEAFSTYLIGLEKVRVECRDSCLVINDDEMVISFQRTLRLPDDDQVYDLPEGFGRLPLFNISSFSKKLNDSKDPNLTTISKKGGVFLPLYQREATWIKFDTRSSQKPFAVRVFVGGINAISGRPWDASRAKGDQDYITVPPQEFLDGIAIDHQTVRQFVAMPLGSGYSIEQQMTGKEDRGGFQMEITPSGSQLRLSRVEWSSTELKAASSPAGEAMMPGDLVRVSEPSTSHHMMRSSEDTGRYSPPLRTYYFQGLAASGDGHNQWRSGCQLQMTALYALNLCIRFYDLDRLPSRHFITQMHTEARPWESLLSVLCQIDNHELEDYHRDSYLYQNRLVDDVQINKLGIKDGEVLDIFCGAKDVHLSKSLSFAQAPTKSLSREGKGTPMPHPGVTLGTGRSGWDMVIAPGARLRQKIYRDPWPPGIWRREQSVLVPIQILNSVAFESLTGMLPPPTPITAEAYVKAGIPFYTTGDDDVEAVVVDAKGTFETIKSVGQLDAEGEQINPGATLSGKSHKIACTACKINLCDCVLCGRQVERVIGFSAPMALPGYETIDLTRTTVHVLGPMTGDAAFTPKAWYEVTDAIELP</sequence>
<feature type="compositionally biased region" description="Basic residues" evidence="1">
    <location>
        <begin position="1"/>
        <end position="13"/>
    </location>
</feature>
<dbReference type="eggNOG" id="ENOG502S18D">
    <property type="taxonomic scope" value="Eukaryota"/>
</dbReference>
<dbReference type="VEuPathDB" id="FungiDB:G647_09552"/>
<accession>A0A1C1CQZ6</accession>
<evidence type="ECO:0000313" key="2">
    <source>
        <dbReference type="EMBL" id="OCT50908.1"/>
    </source>
</evidence>
<proteinExistence type="predicted"/>
<feature type="region of interest" description="Disordered" evidence="1">
    <location>
        <begin position="1"/>
        <end position="40"/>
    </location>
</feature>
<dbReference type="OrthoDB" id="428577at2759"/>
<name>A0A1C1CQZ6_9EURO</name>
<dbReference type="AlphaFoldDB" id="A0A1C1CQZ6"/>
<feature type="compositionally biased region" description="Basic and acidic residues" evidence="1">
    <location>
        <begin position="14"/>
        <end position="23"/>
    </location>
</feature>